<sequence length="260" mass="29940">MRLLMIRPDGSLALTEDLNEDIPQYAILSHTWGHDSQEVTFKDILEGTGQQKEGYRKIKLCRNRATSDGLQHFWVDTCCIDKTNNTELSEAISSMFRWYQNATKCYVYLSDVSKSHAEHVNEPLRSTWRKEFRESRWLTRSWTLQELIAPSSVEFFEREGQRLGDKKSLEQLLHNTTKISIGAFRGYPLSGFSVDERMLWSSGRDAKRPEDKAYSLLGIFDTHMPLIYGEGEEKALSRLRREIDQQSGVSRSSPSVPIAP</sequence>
<dbReference type="EMBL" id="JAPUUL010000984">
    <property type="protein sequence ID" value="KAJ8128712.1"/>
    <property type="molecule type" value="Genomic_DNA"/>
</dbReference>
<evidence type="ECO:0000313" key="2">
    <source>
        <dbReference type="Proteomes" id="UP001153332"/>
    </source>
</evidence>
<gene>
    <name evidence="1" type="ORF">O1611_g4925</name>
</gene>
<comment type="caution">
    <text evidence="1">The sequence shown here is derived from an EMBL/GenBank/DDBJ whole genome shotgun (WGS) entry which is preliminary data.</text>
</comment>
<keyword evidence="2" id="KW-1185">Reference proteome</keyword>
<accession>A0ACC2JN90</accession>
<protein>
    <submittedName>
        <fullName evidence="1">Uncharacterized protein</fullName>
    </submittedName>
</protein>
<evidence type="ECO:0000313" key="1">
    <source>
        <dbReference type="EMBL" id="KAJ8128712.1"/>
    </source>
</evidence>
<reference evidence="1" key="1">
    <citation type="submission" date="2022-12" db="EMBL/GenBank/DDBJ databases">
        <title>Genome Sequence of Lasiodiplodia mahajangana.</title>
        <authorList>
            <person name="Buettner E."/>
        </authorList>
    </citation>
    <scope>NUCLEOTIDE SEQUENCE</scope>
    <source>
        <strain evidence="1">VT137</strain>
    </source>
</reference>
<name>A0ACC2JN90_9PEZI</name>
<dbReference type="Proteomes" id="UP001153332">
    <property type="component" value="Unassembled WGS sequence"/>
</dbReference>
<organism evidence="1 2">
    <name type="scientific">Lasiodiplodia mahajangana</name>
    <dbReference type="NCBI Taxonomy" id="1108764"/>
    <lineage>
        <taxon>Eukaryota</taxon>
        <taxon>Fungi</taxon>
        <taxon>Dikarya</taxon>
        <taxon>Ascomycota</taxon>
        <taxon>Pezizomycotina</taxon>
        <taxon>Dothideomycetes</taxon>
        <taxon>Dothideomycetes incertae sedis</taxon>
        <taxon>Botryosphaeriales</taxon>
        <taxon>Botryosphaeriaceae</taxon>
        <taxon>Lasiodiplodia</taxon>
    </lineage>
</organism>
<proteinExistence type="predicted"/>